<dbReference type="InterPro" id="IPR002035">
    <property type="entry name" value="VWF_A"/>
</dbReference>
<gene>
    <name evidence="7" type="ORF">VIN01S_30540</name>
</gene>
<dbReference type="PANTHER" id="PTHR22550">
    <property type="entry name" value="SPORE GERMINATION PROTEIN"/>
    <property type="match status" value="1"/>
</dbReference>
<dbReference type="SUPFAM" id="SSF53300">
    <property type="entry name" value="vWA-like"/>
    <property type="match status" value="1"/>
</dbReference>
<keyword evidence="1" id="KW-1003">Cell membrane</keyword>
<feature type="domain" description="VWFA" evidence="6">
    <location>
        <begin position="94"/>
        <end position="279"/>
    </location>
</feature>
<dbReference type="EMBL" id="BJLF01000017">
    <property type="protein sequence ID" value="GEA52250.1"/>
    <property type="molecule type" value="Genomic_DNA"/>
</dbReference>
<dbReference type="InterPro" id="IPR050768">
    <property type="entry name" value="UPF0353/GerABKA_families"/>
</dbReference>
<evidence type="ECO:0000313" key="8">
    <source>
        <dbReference type="Proteomes" id="UP000318717"/>
    </source>
</evidence>
<dbReference type="Pfam" id="PF00092">
    <property type="entry name" value="VWA"/>
    <property type="match status" value="1"/>
</dbReference>
<keyword evidence="4 5" id="KW-0472">Membrane</keyword>
<comment type="caution">
    <text evidence="7">The sequence shown here is derived from an EMBL/GenBank/DDBJ whole genome shotgun (WGS) entry which is preliminary data.</text>
</comment>
<name>A0A4Y3HZV9_9VIBR</name>
<evidence type="ECO:0000256" key="2">
    <source>
        <dbReference type="ARBA" id="ARBA00022692"/>
    </source>
</evidence>
<evidence type="ECO:0000256" key="1">
    <source>
        <dbReference type="ARBA" id="ARBA00022475"/>
    </source>
</evidence>
<evidence type="ECO:0000256" key="3">
    <source>
        <dbReference type="ARBA" id="ARBA00022989"/>
    </source>
</evidence>
<dbReference type="InterPro" id="IPR036465">
    <property type="entry name" value="vWFA_dom_sf"/>
</dbReference>
<dbReference type="Gene3D" id="3.40.50.410">
    <property type="entry name" value="von Willebrand factor, type A domain"/>
    <property type="match status" value="1"/>
</dbReference>
<dbReference type="PROSITE" id="PS50234">
    <property type="entry name" value="VWFA"/>
    <property type="match status" value="1"/>
</dbReference>
<dbReference type="Proteomes" id="UP000318717">
    <property type="component" value="Unassembled WGS sequence"/>
</dbReference>
<reference evidence="7 8" key="1">
    <citation type="submission" date="2019-06" db="EMBL/GenBank/DDBJ databases">
        <title>Whole genome shotgun sequence of Vibrio inusitatus NBRC 102082.</title>
        <authorList>
            <person name="Hosoyama A."/>
            <person name="Uohara A."/>
            <person name="Ohji S."/>
            <person name="Ichikawa N."/>
        </authorList>
    </citation>
    <scope>NUCLEOTIDE SEQUENCE [LARGE SCALE GENOMIC DNA]</scope>
    <source>
        <strain evidence="7 8">NBRC 102082</strain>
    </source>
</reference>
<evidence type="ECO:0000256" key="5">
    <source>
        <dbReference type="SAM" id="Phobius"/>
    </source>
</evidence>
<dbReference type="OrthoDB" id="6206554at2"/>
<dbReference type="AlphaFoldDB" id="A0A4Y3HZV9"/>
<feature type="transmembrane region" description="Helical" evidence="5">
    <location>
        <begin position="63"/>
        <end position="82"/>
    </location>
</feature>
<evidence type="ECO:0000313" key="7">
    <source>
        <dbReference type="EMBL" id="GEA52250.1"/>
    </source>
</evidence>
<feature type="transmembrane region" description="Helical" evidence="5">
    <location>
        <begin position="6"/>
        <end position="25"/>
    </location>
</feature>
<evidence type="ECO:0000256" key="4">
    <source>
        <dbReference type="ARBA" id="ARBA00023136"/>
    </source>
</evidence>
<feature type="transmembrane region" description="Helical" evidence="5">
    <location>
        <begin position="298"/>
        <end position="320"/>
    </location>
</feature>
<protein>
    <submittedName>
        <fullName evidence="7">VWA domain-containing protein</fullName>
    </submittedName>
</protein>
<keyword evidence="8" id="KW-1185">Reference proteome</keyword>
<organism evidence="7 8">
    <name type="scientific">Vibrio inusitatus NBRC 102082</name>
    <dbReference type="NCBI Taxonomy" id="1219070"/>
    <lineage>
        <taxon>Bacteria</taxon>
        <taxon>Pseudomonadati</taxon>
        <taxon>Pseudomonadota</taxon>
        <taxon>Gammaproteobacteria</taxon>
        <taxon>Vibrionales</taxon>
        <taxon>Vibrionaceae</taxon>
        <taxon>Vibrio</taxon>
    </lineage>
</organism>
<dbReference type="PANTHER" id="PTHR22550:SF5">
    <property type="entry name" value="LEUCINE ZIPPER PROTEIN 4"/>
    <property type="match status" value="1"/>
</dbReference>
<proteinExistence type="predicted"/>
<accession>A0A4Y3HZV9</accession>
<keyword evidence="2 5" id="KW-0812">Transmembrane</keyword>
<dbReference type="RefSeq" id="WP_141346700.1">
    <property type="nucleotide sequence ID" value="NZ_BJLF01000017.1"/>
</dbReference>
<sequence>MTLLTPWWLLLGLLAPCLYWVLPAYRESDLAVRAPFFQRVVDITGTKAQPNSSIPHRTLIQKVSLVVTWCLLVVCTAQPVLLGKKVVQQKSSRDLMVALDLSKSMNKKDFPSANGQLTSRWQALEDLMQKFGSQRKGDRLGLTVFGSGAYLQVPFTDELTTWTQVVGSLSTEIAGPATAIGDAIGLSIRAFEVSQAKQKVLILVTDGSDTSSQLPPVEAAKVAKAHNISIHTIAMGDPATQDSNAKVDIETLKKVSALTGGESYLAIDKGALEHILAEINRIEQSHYQQVSYQPYNYLYPYILMVLVSYYFVLWLGLSLFEVKRRKAYV</sequence>
<evidence type="ECO:0000259" key="6">
    <source>
        <dbReference type="PROSITE" id="PS50234"/>
    </source>
</evidence>
<keyword evidence="3 5" id="KW-1133">Transmembrane helix</keyword>
<dbReference type="SMART" id="SM00327">
    <property type="entry name" value="VWA"/>
    <property type="match status" value="1"/>
</dbReference>